<feature type="transmembrane region" description="Helical" evidence="1">
    <location>
        <begin position="113"/>
        <end position="138"/>
    </location>
</feature>
<keyword evidence="1" id="KW-0472">Membrane</keyword>
<evidence type="ECO:0000313" key="2">
    <source>
        <dbReference type="EMBL" id="SHL10754.1"/>
    </source>
</evidence>
<feature type="transmembrane region" description="Helical" evidence="1">
    <location>
        <begin position="67"/>
        <end position="92"/>
    </location>
</feature>
<sequence>MKAWTIFTHSLRMIFGNLSQLMKITLVPALIGFAFMVGWMVILTIFANQFSVLESGPIEGGPGAISGSTLLGTFLLLLILIMIGLWPVVAWHRFILLAEYPTGWIPTLRFDRILSYAGHAILLGLVALVLVLPVGMIMGVTETAAPVAGTIFLVLVVLALNVIVLRLSPILPAAAIGKPLRMKEAWEATKGANGTILLLLVILSVFQFILQFALGLVMVIPLIGPLIMLVGVLISALINVSILTTLYGHFVEGRDL</sequence>
<evidence type="ECO:0000256" key="1">
    <source>
        <dbReference type="SAM" id="Phobius"/>
    </source>
</evidence>
<evidence type="ECO:0008006" key="4">
    <source>
        <dbReference type="Google" id="ProtNLM"/>
    </source>
</evidence>
<reference evidence="3" key="1">
    <citation type="submission" date="2016-11" db="EMBL/GenBank/DDBJ databases">
        <authorList>
            <person name="Varghese N."/>
            <person name="Submissions S."/>
        </authorList>
    </citation>
    <scope>NUCLEOTIDE SEQUENCE [LARGE SCALE GENOMIC DNA]</scope>
    <source>
        <strain evidence="3">DSM 29327</strain>
    </source>
</reference>
<organism evidence="2 3">
    <name type="scientific">Roseovarius marisflavi</name>
    <dbReference type="NCBI Taxonomy" id="1054996"/>
    <lineage>
        <taxon>Bacteria</taxon>
        <taxon>Pseudomonadati</taxon>
        <taxon>Pseudomonadota</taxon>
        <taxon>Alphaproteobacteria</taxon>
        <taxon>Rhodobacterales</taxon>
        <taxon>Roseobacteraceae</taxon>
        <taxon>Roseovarius</taxon>
    </lineage>
</organism>
<feature type="transmembrane region" description="Helical" evidence="1">
    <location>
        <begin position="226"/>
        <end position="250"/>
    </location>
</feature>
<feature type="transmembrane region" description="Helical" evidence="1">
    <location>
        <begin position="21"/>
        <end position="47"/>
    </location>
</feature>
<dbReference type="AlphaFoldDB" id="A0A1M6XXM4"/>
<gene>
    <name evidence="2" type="ORF">SAMN05444414_10577</name>
</gene>
<dbReference type="OrthoDB" id="7704812at2"/>
<accession>A0A1M6XXM4</accession>
<protein>
    <recommendedName>
        <fullName evidence="4">Glycerophosphoryl diester phosphodiesterase membrane domain-containing protein</fullName>
    </recommendedName>
</protein>
<name>A0A1M6XXM4_9RHOB</name>
<feature type="transmembrane region" description="Helical" evidence="1">
    <location>
        <begin position="150"/>
        <end position="175"/>
    </location>
</feature>
<dbReference type="EMBL" id="FRBN01000005">
    <property type="protein sequence ID" value="SHL10754.1"/>
    <property type="molecule type" value="Genomic_DNA"/>
</dbReference>
<dbReference type="STRING" id="1054996.SAMN05444414_10577"/>
<keyword evidence="3" id="KW-1185">Reference proteome</keyword>
<dbReference type="RefSeq" id="WP_073196406.1">
    <property type="nucleotide sequence ID" value="NZ_FRBN01000005.1"/>
</dbReference>
<evidence type="ECO:0000313" key="3">
    <source>
        <dbReference type="Proteomes" id="UP000184191"/>
    </source>
</evidence>
<dbReference type="Proteomes" id="UP000184191">
    <property type="component" value="Unassembled WGS sequence"/>
</dbReference>
<keyword evidence="1" id="KW-0812">Transmembrane</keyword>
<keyword evidence="1" id="KW-1133">Transmembrane helix</keyword>
<feature type="transmembrane region" description="Helical" evidence="1">
    <location>
        <begin position="196"/>
        <end position="220"/>
    </location>
</feature>
<proteinExistence type="predicted"/>